<protein>
    <submittedName>
        <fullName evidence="2">Uncharacterized protein</fullName>
    </submittedName>
</protein>
<feature type="compositionally biased region" description="Polar residues" evidence="1">
    <location>
        <begin position="19"/>
        <end position="30"/>
    </location>
</feature>
<keyword evidence="3" id="KW-1185">Reference proteome</keyword>
<dbReference type="EMBL" id="CADCXU010007315">
    <property type="protein sequence ID" value="CAA9998729.1"/>
    <property type="molecule type" value="Genomic_DNA"/>
</dbReference>
<reference evidence="2 3" key="1">
    <citation type="submission" date="2020-02" db="EMBL/GenBank/DDBJ databases">
        <authorList>
            <person name="Ferguson B K."/>
        </authorList>
    </citation>
    <scope>NUCLEOTIDE SEQUENCE [LARGE SCALE GENOMIC DNA]</scope>
</reference>
<sequence>MVKLRFHYEHQEKDALVQTGYSNNESPIKNRTTRRNGHPENWESRHFLQDGGPGSRLSHRCPSSRGSLRPRRDPPPEPLPSPIGTPIRLIPETAADWTRSDNFDEFLDPDLEDCLQNDLSVGSVQPAGSQSLEALQTDDPRNNTNSAGQTCNCAKPYCLKCWVFEPPAETDEGIDNRQKFTNRTQIPVFPGYGHEQGKEEDPEWMGLYLISQSKRFEESEIFVIQEEKNRYPPLMNLELFGEGEELYGEVEQEDEKLTVIERVIQGGGSALILGSAPCELHRHQHLIGHQSALVPLHPPFLAFRRNSKMFLMLSLAIWNHTKCSTRHRPPSRTRCHPVKLSAALAGSYFRNARRSANQRRDHDGWARPPTAQTAGHRRFVPSHYLAVKERIESSVSWDENTNTARPVCLEAFLRSEDEVALELRPSEDWFNLNESCHRSDVSRREMEQRSSRTERFIPHQSCLPTYSFRFDSTKSTSCMDQIALLDRSPARLLFHIEVVIPTSSDFILLMCTDVLRRLGQHYSSLITNRIETVHDPSFYDSSKRSKSV</sequence>
<evidence type="ECO:0000313" key="2">
    <source>
        <dbReference type="EMBL" id="CAA9998729.1"/>
    </source>
</evidence>
<feature type="compositionally biased region" description="Basic and acidic residues" evidence="1">
    <location>
        <begin position="37"/>
        <end position="48"/>
    </location>
</feature>
<accession>A0A6H5G912</accession>
<dbReference type="Proteomes" id="UP000479000">
    <property type="component" value="Unassembled WGS sequence"/>
</dbReference>
<organism evidence="2 3">
    <name type="scientific">Nesidiocoris tenuis</name>
    <dbReference type="NCBI Taxonomy" id="355587"/>
    <lineage>
        <taxon>Eukaryota</taxon>
        <taxon>Metazoa</taxon>
        <taxon>Ecdysozoa</taxon>
        <taxon>Arthropoda</taxon>
        <taxon>Hexapoda</taxon>
        <taxon>Insecta</taxon>
        <taxon>Pterygota</taxon>
        <taxon>Neoptera</taxon>
        <taxon>Paraneoptera</taxon>
        <taxon>Hemiptera</taxon>
        <taxon>Heteroptera</taxon>
        <taxon>Panheteroptera</taxon>
        <taxon>Cimicomorpha</taxon>
        <taxon>Miridae</taxon>
        <taxon>Dicyphina</taxon>
        <taxon>Nesidiocoris</taxon>
    </lineage>
</organism>
<evidence type="ECO:0000313" key="3">
    <source>
        <dbReference type="Proteomes" id="UP000479000"/>
    </source>
</evidence>
<gene>
    <name evidence="2" type="ORF">NTEN_LOCUS5012</name>
</gene>
<dbReference type="AlphaFoldDB" id="A0A6H5G912"/>
<evidence type="ECO:0000256" key="1">
    <source>
        <dbReference type="SAM" id="MobiDB-lite"/>
    </source>
</evidence>
<name>A0A6H5G912_9HEMI</name>
<proteinExistence type="predicted"/>
<feature type="region of interest" description="Disordered" evidence="1">
    <location>
        <begin position="15"/>
        <end position="87"/>
    </location>
</feature>